<accession>A0AAD9QY12</accession>
<reference evidence="2" key="2">
    <citation type="journal article" date="2023" name="Science">
        <title>Genomic signatures of disease resistance in endangered staghorn corals.</title>
        <authorList>
            <person name="Vollmer S.V."/>
            <person name="Selwyn J.D."/>
            <person name="Despard B.A."/>
            <person name="Roesel C.L."/>
        </authorList>
    </citation>
    <scope>NUCLEOTIDE SEQUENCE</scope>
    <source>
        <strain evidence="2">K2</strain>
    </source>
</reference>
<feature type="signal peptide" evidence="1">
    <location>
        <begin position="1"/>
        <end position="23"/>
    </location>
</feature>
<comment type="caution">
    <text evidence="2">The sequence shown here is derived from an EMBL/GenBank/DDBJ whole genome shotgun (WGS) entry which is preliminary data.</text>
</comment>
<dbReference type="Proteomes" id="UP001249851">
    <property type="component" value="Unassembled WGS sequence"/>
</dbReference>
<proteinExistence type="predicted"/>
<organism evidence="2 3">
    <name type="scientific">Acropora cervicornis</name>
    <name type="common">Staghorn coral</name>
    <dbReference type="NCBI Taxonomy" id="6130"/>
    <lineage>
        <taxon>Eukaryota</taxon>
        <taxon>Metazoa</taxon>
        <taxon>Cnidaria</taxon>
        <taxon>Anthozoa</taxon>
        <taxon>Hexacorallia</taxon>
        <taxon>Scleractinia</taxon>
        <taxon>Astrocoeniina</taxon>
        <taxon>Acroporidae</taxon>
        <taxon>Acropora</taxon>
    </lineage>
</organism>
<keyword evidence="3" id="KW-1185">Reference proteome</keyword>
<evidence type="ECO:0000256" key="1">
    <source>
        <dbReference type="SAM" id="SignalP"/>
    </source>
</evidence>
<feature type="chain" id="PRO_5042191509" evidence="1">
    <location>
        <begin position="24"/>
        <end position="78"/>
    </location>
</feature>
<protein>
    <submittedName>
        <fullName evidence="2">Uncharacterized protein</fullName>
    </submittedName>
</protein>
<name>A0AAD9QY12_ACRCE</name>
<dbReference type="EMBL" id="JARQWQ010000009">
    <property type="protein sequence ID" value="KAK2569505.1"/>
    <property type="molecule type" value="Genomic_DNA"/>
</dbReference>
<evidence type="ECO:0000313" key="2">
    <source>
        <dbReference type="EMBL" id="KAK2569505.1"/>
    </source>
</evidence>
<sequence length="78" mass="8842">MYHQTAVWVVFLLAFSVIRETSTFSAGIGNLGLEGKRELPSFKTRRELKAVCDYVRRSSMSKGTGRRTPLYIRGICDL</sequence>
<keyword evidence="1" id="KW-0732">Signal</keyword>
<reference evidence="2" key="1">
    <citation type="journal article" date="2023" name="G3 (Bethesda)">
        <title>Whole genome assembly and annotation of the endangered Caribbean coral Acropora cervicornis.</title>
        <authorList>
            <person name="Selwyn J.D."/>
            <person name="Vollmer S.V."/>
        </authorList>
    </citation>
    <scope>NUCLEOTIDE SEQUENCE</scope>
    <source>
        <strain evidence="2">K2</strain>
    </source>
</reference>
<gene>
    <name evidence="2" type="ORF">P5673_005323</name>
</gene>
<dbReference type="AlphaFoldDB" id="A0AAD9QY12"/>
<evidence type="ECO:0000313" key="3">
    <source>
        <dbReference type="Proteomes" id="UP001249851"/>
    </source>
</evidence>